<dbReference type="AlphaFoldDB" id="A0AAI9TEG2"/>
<reference evidence="1" key="1">
    <citation type="submission" date="2015-06" db="EMBL/GenBank/DDBJ databases">
        <authorList>
            <person name="Nguyen H."/>
        </authorList>
    </citation>
    <scope>NUCLEOTIDE SEQUENCE</scope>
    <source>
        <strain evidence="1">DAOM 180753</strain>
    </source>
</reference>
<reference evidence="1" key="2">
    <citation type="journal article" date="2016" name="Fungal Biol.">
        <title>Ochratoxin A production by Penicillium thymicola.</title>
        <authorList>
            <person name="Nguyen H.D.T."/>
            <person name="McMullin D.R."/>
            <person name="Ponomareva E."/>
            <person name="Riley R."/>
            <person name="Pomraning K.R."/>
            <person name="Baker S.E."/>
            <person name="Seifert K.A."/>
        </authorList>
    </citation>
    <scope>NUCLEOTIDE SEQUENCE</scope>
    <source>
        <strain evidence="1">DAOM 180753</strain>
    </source>
</reference>
<comment type="caution">
    <text evidence="1">The sequence shown here is derived from an EMBL/GenBank/DDBJ whole genome shotgun (WGS) entry which is preliminary data.</text>
</comment>
<evidence type="ECO:0000313" key="1">
    <source>
        <dbReference type="EMBL" id="KAJ9485511.1"/>
    </source>
</evidence>
<evidence type="ECO:0000313" key="2">
    <source>
        <dbReference type="Proteomes" id="UP001227192"/>
    </source>
</evidence>
<gene>
    <name evidence="1" type="ORF">VN97_g7846</name>
</gene>
<organism evidence="1 2">
    <name type="scientific">Penicillium thymicola</name>
    <dbReference type="NCBI Taxonomy" id="293382"/>
    <lineage>
        <taxon>Eukaryota</taxon>
        <taxon>Fungi</taxon>
        <taxon>Dikarya</taxon>
        <taxon>Ascomycota</taxon>
        <taxon>Pezizomycotina</taxon>
        <taxon>Eurotiomycetes</taxon>
        <taxon>Eurotiomycetidae</taxon>
        <taxon>Eurotiales</taxon>
        <taxon>Aspergillaceae</taxon>
        <taxon>Penicillium</taxon>
    </lineage>
</organism>
<dbReference type="Proteomes" id="UP001227192">
    <property type="component" value="Unassembled WGS sequence"/>
</dbReference>
<sequence length="88" mass="10013">MRLRFWYQATLSFSVRQLIIPNRGIALGLLYPPPARDTSRSHPLFVYFSIHSGFGFVPVNYNIHSRYPLSNSARPGLAFTNPRHPTPG</sequence>
<keyword evidence="2" id="KW-1185">Reference proteome</keyword>
<protein>
    <submittedName>
        <fullName evidence="1">Uncharacterized protein</fullName>
    </submittedName>
</protein>
<name>A0AAI9TEG2_PENTH</name>
<dbReference type="EMBL" id="LACB01000262">
    <property type="protein sequence ID" value="KAJ9485511.1"/>
    <property type="molecule type" value="Genomic_DNA"/>
</dbReference>
<proteinExistence type="predicted"/>
<accession>A0AAI9TEG2</accession>